<evidence type="ECO:0000256" key="3">
    <source>
        <dbReference type="ARBA" id="ARBA00010895"/>
    </source>
</evidence>
<comment type="subcellular location">
    <subcellularLocation>
        <location evidence="2">Mitochondrion</location>
    </subcellularLocation>
</comment>
<dbReference type="InterPro" id="IPR010487">
    <property type="entry name" value="NGRN/Rrg9"/>
</dbReference>
<comment type="similarity">
    <text evidence="3">Belongs to the RRG9 family.</text>
</comment>
<dbReference type="GO" id="GO:0005739">
    <property type="term" value="C:mitochondrion"/>
    <property type="evidence" value="ECO:0007669"/>
    <property type="project" value="UniProtKB-SubCell"/>
</dbReference>
<evidence type="ECO:0000313" key="6">
    <source>
        <dbReference type="EMBL" id="KAA8898588.1"/>
    </source>
</evidence>
<organism evidence="6 7">
    <name type="scientific">Diutina rugosa</name>
    <name type="common">Yeast</name>
    <name type="synonym">Candida rugosa</name>
    <dbReference type="NCBI Taxonomy" id="5481"/>
    <lineage>
        <taxon>Eukaryota</taxon>
        <taxon>Fungi</taxon>
        <taxon>Dikarya</taxon>
        <taxon>Ascomycota</taxon>
        <taxon>Saccharomycotina</taxon>
        <taxon>Pichiomycetes</taxon>
        <taxon>Debaryomycetaceae</taxon>
        <taxon>Diutina</taxon>
    </lineage>
</organism>
<evidence type="ECO:0000256" key="1">
    <source>
        <dbReference type="ARBA" id="ARBA00003548"/>
    </source>
</evidence>
<keyword evidence="7" id="KW-1185">Reference proteome</keyword>
<name>A0A642UKR0_DIURU</name>
<dbReference type="PANTHER" id="PTHR13475:SF3">
    <property type="entry name" value="NEUGRIN"/>
    <property type="match status" value="1"/>
</dbReference>
<comment type="caution">
    <text evidence="6">The sequence shown here is derived from an EMBL/GenBank/DDBJ whole genome shotgun (WGS) entry which is preliminary data.</text>
</comment>
<dbReference type="Proteomes" id="UP000449547">
    <property type="component" value="Unassembled WGS sequence"/>
</dbReference>
<protein>
    <recommendedName>
        <fullName evidence="4">Required for respiratory growth protein 9, mitochondrial</fullName>
    </recommendedName>
</protein>
<sequence>MISRLQGSLRPGSLNPIRSLASFNSAKLSKHSPSANTAKPEWHKRDAAIKKRYGQWNPTRKLTRDQMDDVKHIAAQMPHLRTVDLAQYFQVSPEAIRRILKSKWQPSEQTGLALREREQRRKQERKARNPVNGVEQQPSSVHIEDLMAASETKAHNSSPPSTRKPRKQHRNKASDGGKISFPGDYID</sequence>
<dbReference type="EMBL" id="SWFT01000139">
    <property type="protein sequence ID" value="KAA8898588.1"/>
    <property type="molecule type" value="Genomic_DNA"/>
</dbReference>
<evidence type="ECO:0000256" key="5">
    <source>
        <dbReference type="SAM" id="MobiDB-lite"/>
    </source>
</evidence>
<evidence type="ECO:0000256" key="4">
    <source>
        <dbReference type="ARBA" id="ARBA00013566"/>
    </source>
</evidence>
<evidence type="ECO:0000256" key="2">
    <source>
        <dbReference type="ARBA" id="ARBA00004173"/>
    </source>
</evidence>
<dbReference type="AlphaFoldDB" id="A0A642UKR0"/>
<dbReference type="VEuPathDB" id="FungiDB:DIURU_004608"/>
<dbReference type="GO" id="GO:0005634">
    <property type="term" value="C:nucleus"/>
    <property type="evidence" value="ECO:0007669"/>
    <property type="project" value="TreeGrafter"/>
</dbReference>
<evidence type="ECO:0000313" key="7">
    <source>
        <dbReference type="Proteomes" id="UP000449547"/>
    </source>
</evidence>
<comment type="function">
    <text evidence="1">Required for respiratory activity and maintenance and expression of the mitochondrial genome.</text>
</comment>
<reference evidence="6 7" key="1">
    <citation type="submission" date="2019-07" db="EMBL/GenBank/DDBJ databases">
        <title>Genome assembly of two rare yeast pathogens: Diutina rugosa and Trichomonascus ciferrii.</title>
        <authorList>
            <person name="Mixao V."/>
            <person name="Saus E."/>
            <person name="Hansen A."/>
            <person name="Lass-Flor C."/>
            <person name="Gabaldon T."/>
        </authorList>
    </citation>
    <scope>NUCLEOTIDE SEQUENCE [LARGE SCALE GENOMIC DNA]</scope>
    <source>
        <strain evidence="6 7">CBS 613</strain>
    </source>
</reference>
<dbReference type="RefSeq" id="XP_034010572.1">
    <property type="nucleotide sequence ID" value="XM_034157500.1"/>
</dbReference>
<proteinExistence type="inferred from homology"/>
<dbReference type="GeneID" id="54783259"/>
<dbReference type="PANTHER" id="PTHR13475">
    <property type="entry name" value="NEUGRIN"/>
    <property type="match status" value="1"/>
</dbReference>
<feature type="region of interest" description="Disordered" evidence="5">
    <location>
        <begin position="106"/>
        <end position="187"/>
    </location>
</feature>
<accession>A0A642UKR0</accession>
<dbReference type="Pfam" id="PF06413">
    <property type="entry name" value="Neugrin"/>
    <property type="match status" value="1"/>
</dbReference>
<gene>
    <name evidence="6" type="ORF">DIURU_004608</name>
</gene>
<dbReference type="OrthoDB" id="5578174at2759"/>
<dbReference type="OMA" id="KEQMPEM"/>